<evidence type="ECO:0000256" key="7">
    <source>
        <dbReference type="ARBA" id="ARBA00022723"/>
    </source>
</evidence>
<keyword evidence="7 14" id="KW-0479">Metal-binding</keyword>
<keyword evidence="9" id="KW-0492">Microsome</keyword>
<keyword evidence="13 15" id="KW-0472">Membrane</keyword>
<protein>
    <submittedName>
        <fullName evidence="17">Cytochrome P450 4c3-like</fullName>
    </submittedName>
</protein>
<evidence type="ECO:0000256" key="15">
    <source>
        <dbReference type="SAM" id="Phobius"/>
    </source>
</evidence>
<keyword evidence="8" id="KW-0256">Endoplasmic reticulum</keyword>
<evidence type="ECO:0000256" key="4">
    <source>
        <dbReference type="ARBA" id="ARBA00004406"/>
    </source>
</evidence>
<evidence type="ECO:0000256" key="9">
    <source>
        <dbReference type="ARBA" id="ARBA00022848"/>
    </source>
</evidence>
<keyword evidence="10 14" id="KW-0560">Oxidoreductase</keyword>
<dbReference type="InterPro" id="IPR001128">
    <property type="entry name" value="Cyt_P450"/>
</dbReference>
<keyword evidence="12 14" id="KW-0503">Monooxygenase</keyword>
<dbReference type="PRINTS" id="PR00385">
    <property type="entry name" value="P450"/>
</dbReference>
<evidence type="ECO:0000256" key="10">
    <source>
        <dbReference type="ARBA" id="ARBA00023002"/>
    </source>
</evidence>
<dbReference type="InterPro" id="IPR036396">
    <property type="entry name" value="Cyt_P450_sf"/>
</dbReference>
<dbReference type="Proteomes" id="UP000694924">
    <property type="component" value="Unplaced"/>
</dbReference>
<name>A0ABM1J0C9_POLDO</name>
<evidence type="ECO:0000256" key="6">
    <source>
        <dbReference type="ARBA" id="ARBA00022617"/>
    </source>
</evidence>
<dbReference type="PROSITE" id="PS00086">
    <property type="entry name" value="CYTOCHROME_P450"/>
    <property type="match status" value="1"/>
</dbReference>
<comment type="similarity">
    <text evidence="5 14">Belongs to the cytochrome P450 family.</text>
</comment>
<sequence>MLSAIQIPDLPWTAWILSWSLIIFIASFIINHIIFSIAVWRIPHPKALPLIGNAYQLNCNSEEFFSNLIKWQEEYGQIYLIWVGMRAFIFLYRVETVKPLLENSDNIDKSLEYRHLIPWLGTGLITSNGEKWHSRRKLISSTFHKHSLEDYFSCAMNEVNIMINCLRKEIDKSVDIVPYAKRAALDVICDSSMGYRLDAQTTLYNEYVLAVDKLSHITQYRFTSLWASKDFLFKWSNLGKEYDRALRVVHNFVDQVIAERKRERGNNENNNYDKPTKRNKHLLDSLLDISSNGTILTDTDIRDEVNTFMFAGHDTTATSISWVLYALGRNPQYQQRILDEYDEIIGSDELTNVNIKTLRLLEACIKETWRMYPVAPLIARQIYKPIKILGVTVPAGATVLINSYLLHRDPQNFPEPDVYRPERFLSDNPPNSPYAFIPFSAGNRNCIGKNLAPIVVKVFIISILKAYHIESLIPEDKLRLKAELVLVNNDGVPLKITPRER</sequence>
<dbReference type="InterPro" id="IPR002401">
    <property type="entry name" value="Cyt_P450_E_grp-I"/>
</dbReference>
<evidence type="ECO:0000256" key="14">
    <source>
        <dbReference type="RuleBase" id="RU000461"/>
    </source>
</evidence>
<gene>
    <name evidence="17" type="primary">LOC107071432</name>
</gene>
<dbReference type="RefSeq" id="XP_015185916.1">
    <property type="nucleotide sequence ID" value="XM_015330430.1"/>
</dbReference>
<organism evidence="16 17">
    <name type="scientific">Polistes dominula</name>
    <name type="common">European paper wasp</name>
    <name type="synonym">Vespa dominula</name>
    <dbReference type="NCBI Taxonomy" id="743375"/>
    <lineage>
        <taxon>Eukaryota</taxon>
        <taxon>Metazoa</taxon>
        <taxon>Ecdysozoa</taxon>
        <taxon>Arthropoda</taxon>
        <taxon>Hexapoda</taxon>
        <taxon>Insecta</taxon>
        <taxon>Pterygota</taxon>
        <taxon>Neoptera</taxon>
        <taxon>Endopterygota</taxon>
        <taxon>Hymenoptera</taxon>
        <taxon>Apocrita</taxon>
        <taxon>Aculeata</taxon>
        <taxon>Vespoidea</taxon>
        <taxon>Vespidae</taxon>
        <taxon>Polistinae</taxon>
        <taxon>Polistini</taxon>
        <taxon>Polistes</taxon>
    </lineage>
</organism>
<keyword evidence="11 14" id="KW-0408">Iron</keyword>
<comment type="cofactor">
    <cofactor evidence="1">
        <name>heme</name>
        <dbReference type="ChEBI" id="CHEBI:30413"/>
    </cofactor>
</comment>
<comment type="subcellular location">
    <subcellularLocation>
        <location evidence="4">Endoplasmic reticulum membrane</location>
        <topology evidence="4">Peripheral membrane protein</topology>
    </subcellularLocation>
    <subcellularLocation>
        <location evidence="3">Microsome membrane</location>
        <topology evidence="3">Peripheral membrane protein</topology>
    </subcellularLocation>
</comment>
<reference evidence="17" key="1">
    <citation type="submission" date="2025-08" db="UniProtKB">
        <authorList>
            <consortium name="RefSeq"/>
        </authorList>
    </citation>
    <scope>IDENTIFICATION</scope>
</reference>
<dbReference type="InterPro" id="IPR017972">
    <property type="entry name" value="Cyt_P450_CS"/>
</dbReference>
<feature type="transmembrane region" description="Helical" evidence="15">
    <location>
        <begin position="12"/>
        <end position="40"/>
    </location>
</feature>
<evidence type="ECO:0000256" key="2">
    <source>
        <dbReference type="ARBA" id="ARBA00003690"/>
    </source>
</evidence>
<dbReference type="InterPro" id="IPR050196">
    <property type="entry name" value="Cytochrome_P450_Monoox"/>
</dbReference>
<keyword evidence="16" id="KW-1185">Reference proteome</keyword>
<evidence type="ECO:0000256" key="1">
    <source>
        <dbReference type="ARBA" id="ARBA00001971"/>
    </source>
</evidence>
<dbReference type="GeneID" id="107071432"/>
<dbReference type="Pfam" id="PF00067">
    <property type="entry name" value="p450"/>
    <property type="match status" value="1"/>
</dbReference>
<dbReference type="PANTHER" id="PTHR24291">
    <property type="entry name" value="CYTOCHROME P450 FAMILY 4"/>
    <property type="match status" value="1"/>
</dbReference>
<dbReference type="SUPFAM" id="SSF48264">
    <property type="entry name" value="Cytochrome P450"/>
    <property type="match status" value="1"/>
</dbReference>
<dbReference type="PANTHER" id="PTHR24291:SF189">
    <property type="entry name" value="CYTOCHROME P450 4C3-RELATED"/>
    <property type="match status" value="1"/>
</dbReference>
<evidence type="ECO:0000256" key="12">
    <source>
        <dbReference type="ARBA" id="ARBA00023033"/>
    </source>
</evidence>
<evidence type="ECO:0000256" key="11">
    <source>
        <dbReference type="ARBA" id="ARBA00023004"/>
    </source>
</evidence>
<evidence type="ECO:0000256" key="3">
    <source>
        <dbReference type="ARBA" id="ARBA00004174"/>
    </source>
</evidence>
<evidence type="ECO:0000313" key="17">
    <source>
        <dbReference type="RefSeq" id="XP_015185916.1"/>
    </source>
</evidence>
<dbReference type="Gene3D" id="1.10.630.10">
    <property type="entry name" value="Cytochrome P450"/>
    <property type="match status" value="1"/>
</dbReference>
<keyword evidence="15" id="KW-1133">Transmembrane helix</keyword>
<evidence type="ECO:0000256" key="8">
    <source>
        <dbReference type="ARBA" id="ARBA00022824"/>
    </source>
</evidence>
<evidence type="ECO:0000256" key="13">
    <source>
        <dbReference type="ARBA" id="ARBA00023136"/>
    </source>
</evidence>
<dbReference type="CDD" id="cd20628">
    <property type="entry name" value="CYP4"/>
    <property type="match status" value="1"/>
</dbReference>
<accession>A0ABM1J0C9</accession>
<evidence type="ECO:0000313" key="16">
    <source>
        <dbReference type="Proteomes" id="UP000694924"/>
    </source>
</evidence>
<dbReference type="PRINTS" id="PR00463">
    <property type="entry name" value="EP450I"/>
</dbReference>
<evidence type="ECO:0000256" key="5">
    <source>
        <dbReference type="ARBA" id="ARBA00010617"/>
    </source>
</evidence>
<comment type="function">
    <text evidence="2">May be involved in the metabolism of insect hormones and in the breakdown of synthetic insecticides.</text>
</comment>
<proteinExistence type="inferred from homology"/>
<keyword evidence="6 14" id="KW-0349">Heme</keyword>
<keyword evidence="15" id="KW-0812">Transmembrane</keyword>